<name>A0A505DIQ8_9ACTN</name>
<accession>A0A505DIQ8</accession>
<dbReference type="AlphaFoldDB" id="A0A505DIQ8"/>
<dbReference type="EMBL" id="VCHX02000163">
    <property type="protein sequence ID" value="TPQ19206.1"/>
    <property type="molecule type" value="Genomic_DNA"/>
</dbReference>
<dbReference type="OrthoDB" id="158741at2"/>
<keyword evidence="2" id="KW-1185">Reference proteome</keyword>
<sequence>MEFLPLALLLLGAFVLTTLTSIAQHRYYMRTVNRLAGEEHRTGVVLVSGRATGGLRGAVVLLLVRTSDEVVERALVMEGASVLARFRERPRLAGDLRTAPSRATSTATARALEDARDRYRRMRSGGTEAPVTSGLRTPGLFRFVQRARPGA</sequence>
<reference evidence="1 2" key="1">
    <citation type="submission" date="2019-06" db="EMBL/GenBank/DDBJ databases">
        <title>Streptomyces sporangiiformans sp. nov., a novel actinomycete isolated from soil in Mount Song.</title>
        <authorList>
            <person name="Han L."/>
        </authorList>
    </citation>
    <scope>NUCLEOTIDE SEQUENCE [LARGE SCALE GENOMIC DNA]</scope>
    <source>
        <strain evidence="1 2">NEAU-SSA 1</strain>
    </source>
</reference>
<proteinExistence type="predicted"/>
<evidence type="ECO:0000313" key="1">
    <source>
        <dbReference type="EMBL" id="TPQ19206.1"/>
    </source>
</evidence>
<protein>
    <submittedName>
        <fullName evidence="1">Transcriptional regulator</fullName>
    </submittedName>
</protein>
<dbReference type="RefSeq" id="WP_119103145.1">
    <property type="nucleotide sequence ID" value="NZ_QXMJ01000163.1"/>
</dbReference>
<dbReference type="InterPro" id="IPR009693">
    <property type="entry name" value="Glucitol_operon_activator"/>
</dbReference>
<comment type="caution">
    <text evidence="1">The sequence shown here is derived from an EMBL/GenBank/DDBJ whole genome shotgun (WGS) entry which is preliminary data.</text>
</comment>
<organism evidence="1 2">
    <name type="scientific">Streptomyces sporangiiformans</name>
    <dbReference type="NCBI Taxonomy" id="2315329"/>
    <lineage>
        <taxon>Bacteria</taxon>
        <taxon>Bacillati</taxon>
        <taxon>Actinomycetota</taxon>
        <taxon>Actinomycetes</taxon>
        <taxon>Kitasatosporales</taxon>
        <taxon>Streptomycetaceae</taxon>
        <taxon>Streptomyces</taxon>
    </lineage>
</organism>
<dbReference type="Pfam" id="PF06923">
    <property type="entry name" value="GutM"/>
    <property type="match status" value="1"/>
</dbReference>
<gene>
    <name evidence="1" type="ORF">FGD71_027075</name>
</gene>
<evidence type="ECO:0000313" key="2">
    <source>
        <dbReference type="Proteomes" id="UP000317378"/>
    </source>
</evidence>
<dbReference type="Proteomes" id="UP000317378">
    <property type="component" value="Unassembled WGS sequence"/>
</dbReference>